<protein>
    <submittedName>
        <fullName evidence="1">Uncharacterized protein</fullName>
    </submittedName>
</protein>
<evidence type="ECO:0000313" key="2">
    <source>
        <dbReference type="Proteomes" id="UP000269396"/>
    </source>
</evidence>
<sequence length="122" mass="13792">MVHTPFVPSGSRSPCTPLVWNQDFPTTLGGLFVFTDPVKAPNILFSSSQFRKQHPHREKAVSKTSLVVVVYTWPCESISRGRADSPHSRLYQGIWGPFPQDKGKYSVKYMNTHVMMTLVLPE</sequence>
<gene>
    <name evidence="1" type="ORF">SMTD_LOCUS10454</name>
</gene>
<proteinExistence type="predicted"/>
<dbReference type="AlphaFoldDB" id="A0A3P8FA67"/>
<name>A0A3P8FA67_9TREM</name>
<accession>A0A3P8FA67</accession>
<organism evidence="1 2">
    <name type="scientific">Schistosoma mattheei</name>
    <dbReference type="NCBI Taxonomy" id="31246"/>
    <lineage>
        <taxon>Eukaryota</taxon>
        <taxon>Metazoa</taxon>
        <taxon>Spiralia</taxon>
        <taxon>Lophotrochozoa</taxon>
        <taxon>Platyhelminthes</taxon>
        <taxon>Trematoda</taxon>
        <taxon>Digenea</taxon>
        <taxon>Strigeidida</taxon>
        <taxon>Schistosomatoidea</taxon>
        <taxon>Schistosomatidae</taxon>
        <taxon>Schistosoma</taxon>
    </lineage>
</organism>
<reference evidence="1 2" key="1">
    <citation type="submission" date="2018-11" db="EMBL/GenBank/DDBJ databases">
        <authorList>
            <consortium name="Pathogen Informatics"/>
        </authorList>
    </citation>
    <scope>NUCLEOTIDE SEQUENCE [LARGE SCALE GENOMIC DNA]</scope>
    <source>
        <strain>Denwood</strain>
        <strain evidence="2">Zambia</strain>
    </source>
</reference>
<dbReference type="EMBL" id="UZAL01030585">
    <property type="protein sequence ID" value="VDP54544.1"/>
    <property type="molecule type" value="Genomic_DNA"/>
</dbReference>
<evidence type="ECO:0000313" key="1">
    <source>
        <dbReference type="EMBL" id="VDP54544.1"/>
    </source>
</evidence>
<dbReference type="Proteomes" id="UP000269396">
    <property type="component" value="Unassembled WGS sequence"/>
</dbReference>
<keyword evidence="2" id="KW-1185">Reference proteome</keyword>